<keyword evidence="1" id="KW-1133">Transmembrane helix</keyword>
<dbReference type="Proteomes" id="UP000568664">
    <property type="component" value="Unassembled WGS sequence"/>
</dbReference>
<dbReference type="EMBL" id="JABBXH010000001">
    <property type="protein sequence ID" value="NMP30663.1"/>
    <property type="molecule type" value="Genomic_DNA"/>
</dbReference>
<keyword evidence="3" id="KW-1185">Reference proteome</keyword>
<feature type="transmembrane region" description="Helical" evidence="1">
    <location>
        <begin position="20"/>
        <end position="47"/>
    </location>
</feature>
<evidence type="ECO:0000313" key="2">
    <source>
        <dbReference type="EMBL" id="NMP30663.1"/>
    </source>
</evidence>
<gene>
    <name evidence="2" type="ORF">HII17_03725</name>
</gene>
<keyword evidence="1" id="KW-0812">Transmembrane</keyword>
<reference evidence="2 3" key="1">
    <citation type="submission" date="2020-04" db="EMBL/GenBank/DDBJ databases">
        <title>Thalassotalea sp. M1531, isolated from the surface of marine red alga.</title>
        <authorList>
            <person name="Pang L."/>
            <person name="Lu D.-C."/>
        </authorList>
    </citation>
    <scope>NUCLEOTIDE SEQUENCE [LARGE SCALE GENOMIC DNA]</scope>
    <source>
        <strain evidence="2 3">M1531</strain>
    </source>
</reference>
<name>A0A7Y0Q5T0_9GAMM</name>
<accession>A0A7Y0Q5T0</accession>
<feature type="transmembrane region" description="Helical" evidence="1">
    <location>
        <begin position="101"/>
        <end position="121"/>
    </location>
</feature>
<protein>
    <submittedName>
        <fullName evidence="2">DUF2306 domain-containing protein</fullName>
    </submittedName>
</protein>
<dbReference type="AlphaFoldDB" id="A0A7Y0Q5T0"/>
<feature type="transmembrane region" description="Helical" evidence="1">
    <location>
        <begin position="67"/>
        <end position="89"/>
    </location>
</feature>
<feature type="transmembrane region" description="Helical" evidence="1">
    <location>
        <begin position="133"/>
        <end position="155"/>
    </location>
</feature>
<keyword evidence="1" id="KW-0472">Membrane</keyword>
<organism evidence="2 3">
    <name type="scientific">Thalassotalea algicola</name>
    <dbReference type="NCBI Taxonomy" id="2716224"/>
    <lineage>
        <taxon>Bacteria</taxon>
        <taxon>Pseudomonadati</taxon>
        <taxon>Pseudomonadota</taxon>
        <taxon>Gammaproteobacteria</taxon>
        <taxon>Alteromonadales</taxon>
        <taxon>Colwelliaceae</taxon>
        <taxon>Thalassotalea</taxon>
    </lineage>
</organism>
<proteinExistence type="predicted"/>
<evidence type="ECO:0000313" key="3">
    <source>
        <dbReference type="Proteomes" id="UP000568664"/>
    </source>
</evidence>
<comment type="caution">
    <text evidence="2">The sequence shown here is derived from an EMBL/GenBank/DDBJ whole genome shotgun (WGS) entry which is preliminary data.</text>
</comment>
<dbReference type="RefSeq" id="WP_169073949.1">
    <property type="nucleotide sequence ID" value="NZ_JABBXH010000001.1"/>
</dbReference>
<dbReference type="Pfam" id="PF10067">
    <property type="entry name" value="DUF2306"/>
    <property type="match status" value="1"/>
</dbReference>
<feature type="transmembrane region" description="Helical" evidence="1">
    <location>
        <begin position="207"/>
        <end position="224"/>
    </location>
</feature>
<evidence type="ECO:0000256" key="1">
    <source>
        <dbReference type="SAM" id="Phobius"/>
    </source>
</evidence>
<feature type="transmembrane region" description="Helical" evidence="1">
    <location>
        <begin position="167"/>
        <end position="187"/>
    </location>
</feature>
<dbReference type="InterPro" id="IPR018750">
    <property type="entry name" value="DUF2306_membrane"/>
</dbReference>
<sequence length="229" mass="25087">MTLAKTLNNNVTDNFPPANWSIVGLLFFLTGIAGIPAIFLVAMVALGPSATGEVSTIINVAHFETPMAIYLHGGFGILFFLTMPFQFSPKLRVSNPQRHKIAGRVAVISAFVMATSGVWMHNVLTPESQGIRYFILILTSAAICLTFSIALMFAIKRNIAQHRIWMARAVAVTLAAVTPLFVELLSVVLFSHFEQFFAVLTKLQYDYGRLLGMAINLAIAEIIISKKAL</sequence>